<evidence type="ECO:0000256" key="7">
    <source>
        <dbReference type="ARBA" id="ARBA00023136"/>
    </source>
</evidence>
<evidence type="ECO:0000256" key="9">
    <source>
        <dbReference type="SAM" id="MobiDB-lite"/>
    </source>
</evidence>
<keyword evidence="12" id="KW-1185">Reference proteome</keyword>
<evidence type="ECO:0000256" key="3">
    <source>
        <dbReference type="ARBA" id="ARBA00022448"/>
    </source>
</evidence>
<evidence type="ECO:0000256" key="2">
    <source>
        <dbReference type="ARBA" id="ARBA00007079"/>
    </source>
</evidence>
<feature type="transmembrane region" description="Helical" evidence="10">
    <location>
        <begin position="132"/>
        <end position="151"/>
    </location>
</feature>
<evidence type="ECO:0000256" key="5">
    <source>
        <dbReference type="ARBA" id="ARBA00022989"/>
    </source>
</evidence>
<sequence>MAMIKEETAEPLITQSWFRFKALLGKLRSDVVELGSKVKKLGQEDPRRVIHSFKVGLAIALVSQIYYFEPLYQGFGVAAMWAVLTVVVIFEFTVGATLGKGINRGIATFLGGALGVGAHRLAGFSGERFEPIVLGLSVFLVAAVVTFLRFFPKMKARYDYGLMIFILTFSLICVSGYQDDEVLDMAHRRLSTILIGSTVAVLVCISICPVWAGDDLNTLLVSNLEKLADFLDEKDDEYTGFGAQYFNSSGSGQPEDVQAYKSVLNSKNTEESLVNFAKWEPRHGQFKYRHPWEQYLKIGGLTRQCANIIEALNAYLSCSNNQTAHEIRAKIQEPCTKISSESSHALKELALAMKTMTRPSTANSYIVNAGVAAQDLKSLLKTGLWLPETGLLEVIPTTTVASLLLDVVTCSEKIAESVNELASLAYFKNAGRRLSKQETLRPSPPIQEHHYLSTTAE</sequence>
<feature type="transmembrane region" description="Helical" evidence="10">
    <location>
        <begin position="158"/>
        <end position="178"/>
    </location>
</feature>
<comment type="similarity">
    <text evidence="2">Belongs to the aromatic acid exporter (TC 2.A.85) family.</text>
</comment>
<proteinExistence type="inferred from homology"/>
<feature type="transmembrane region" description="Helical" evidence="10">
    <location>
        <begin position="74"/>
        <end position="94"/>
    </location>
</feature>
<comment type="subcellular location">
    <subcellularLocation>
        <location evidence="1">Membrane</location>
        <topology evidence="1">Multi-pass membrane protein</topology>
    </subcellularLocation>
</comment>
<keyword evidence="5 10" id="KW-1133">Transmembrane helix</keyword>
<keyword evidence="3" id="KW-0813">Transport</keyword>
<name>A0AA88U5J2_9ASTE</name>
<evidence type="ECO:0000256" key="4">
    <source>
        <dbReference type="ARBA" id="ARBA00022692"/>
    </source>
</evidence>
<keyword evidence="8" id="KW-0407">Ion channel</keyword>
<dbReference type="InterPro" id="IPR020966">
    <property type="entry name" value="ALMT"/>
</dbReference>
<dbReference type="AlphaFoldDB" id="A0AA88U5J2"/>
<feature type="region of interest" description="Disordered" evidence="9">
    <location>
        <begin position="437"/>
        <end position="457"/>
    </location>
</feature>
<accession>A0AA88U5J2</accession>
<feature type="transmembrane region" description="Helical" evidence="10">
    <location>
        <begin position="190"/>
        <end position="212"/>
    </location>
</feature>
<keyword evidence="4 10" id="KW-0812">Transmembrane</keyword>
<evidence type="ECO:0000256" key="6">
    <source>
        <dbReference type="ARBA" id="ARBA00023065"/>
    </source>
</evidence>
<gene>
    <name evidence="11" type="ORF">RJ640_015252</name>
</gene>
<evidence type="ECO:0000313" key="11">
    <source>
        <dbReference type="EMBL" id="KAK2971385.1"/>
    </source>
</evidence>
<evidence type="ECO:0000256" key="1">
    <source>
        <dbReference type="ARBA" id="ARBA00004141"/>
    </source>
</evidence>
<reference evidence="11" key="1">
    <citation type="submission" date="2022-12" db="EMBL/GenBank/DDBJ databases">
        <title>Draft genome assemblies for two species of Escallonia (Escalloniales).</title>
        <authorList>
            <person name="Chanderbali A."/>
            <person name="Dervinis C."/>
            <person name="Anghel I."/>
            <person name="Soltis D."/>
            <person name="Soltis P."/>
            <person name="Zapata F."/>
        </authorList>
    </citation>
    <scope>NUCLEOTIDE SEQUENCE</scope>
    <source>
        <strain evidence="11">UCBG92.1500</strain>
        <tissue evidence="11">Leaf</tissue>
    </source>
</reference>
<keyword evidence="6" id="KW-0406">Ion transport</keyword>
<organism evidence="11 12">
    <name type="scientific">Escallonia rubra</name>
    <dbReference type="NCBI Taxonomy" id="112253"/>
    <lineage>
        <taxon>Eukaryota</taxon>
        <taxon>Viridiplantae</taxon>
        <taxon>Streptophyta</taxon>
        <taxon>Embryophyta</taxon>
        <taxon>Tracheophyta</taxon>
        <taxon>Spermatophyta</taxon>
        <taxon>Magnoliopsida</taxon>
        <taxon>eudicotyledons</taxon>
        <taxon>Gunneridae</taxon>
        <taxon>Pentapetalae</taxon>
        <taxon>asterids</taxon>
        <taxon>campanulids</taxon>
        <taxon>Escalloniales</taxon>
        <taxon>Escalloniaceae</taxon>
        <taxon>Escallonia</taxon>
    </lineage>
</organism>
<feature type="transmembrane region" description="Helical" evidence="10">
    <location>
        <begin position="49"/>
        <end position="68"/>
    </location>
</feature>
<dbReference type="GO" id="GO:0015743">
    <property type="term" value="P:malate transport"/>
    <property type="evidence" value="ECO:0007669"/>
    <property type="project" value="InterPro"/>
</dbReference>
<evidence type="ECO:0008006" key="13">
    <source>
        <dbReference type="Google" id="ProtNLM"/>
    </source>
</evidence>
<dbReference type="GO" id="GO:0034220">
    <property type="term" value="P:monoatomic ion transmembrane transport"/>
    <property type="evidence" value="ECO:0007669"/>
    <property type="project" value="UniProtKB-KW"/>
</dbReference>
<comment type="caution">
    <text evidence="11">The sequence shown here is derived from an EMBL/GenBank/DDBJ whole genome shotgun (WGS) entry which is preliminary data.</text>
</comment>
<dbReference type="Pfam" id="PF11744">
    <property type="entry name" value="ALMT"/>
    <property type="match status" value="1"/>
</dbReference>
<protein>
    <recommendedName>
        <fullName evidence="13">Aluminum-activated malate transporter 2</fullName>
    </recommendedName>
</protein>
<dbReference type="Proteomes" id="UP001187471">
    <property type="component" value="Unassembled WGS sequence"/>
</dbReference>
<dbReference type="GO" id="GO:0016020">
    <property type="term" value="C:membrane"/>
    <property type="evidence" value="ECO:0007669"/>
    <property type="project" value="UniProtKB-SubCell"/>
</dbReference>
<evidence type="ECO:0000256" key="10">
    <source>
        <dbReference type="SAM" id="Phobius"/>
    </source>
</evidence>
<dbReference type="EMBL" id="JAVXUO010002585">
    <property type="protein sequence ID" value="KAK2971385.1"/>
    <property type="molecule type" value="Genomic_DNA"/>
</dbReference>
<dbReference type="PANTHER" id="PTHR31086">
    <property type="entry name" value="ALUMINUM-ACTIVATED MALATE TRANSPORTER 10"/>
    <property type="match status" value="1"/>
</dbReference>
<keyword evidence="7 10" id="KW-0472">Membrane</keyword>
<evidence type="ECO:0000256" key="8">
    <source>
        <dbReference type="ARBA" id="ARBA00023303"/>
    </source>
</evidence>
<evidence type="ECO:0000313" key="12">
    <source>
        <dbReference type="Proteomes" id="UP001187471"/>
    </source>
</evidence>